<dbReference type="AlphaFoldDB" id="A0A3P1V271"/>
<protein>
    <submittedName>
        <fullName evidence="1">Toxin-antitoxin system toxin subunit</fullName>
    </submittedName>
</protein>
<comment type="caution">
    <text evidence="1">The sequence shown here is derived from an EMBL/GenBank/DDBJ whole genome shotgun (WGS) entry which is preliminary data.</text>
</comment>
<sequence>MIAVDPAGRLLELVALVYDDGHELIIHAMKARSQYLDDL</sequence>
<accession>A0A3P1V271</accession>
<evidence type="ECO:0000313" key="1">
    <source>
        <dbReference type="EMBL" id="RRD28292.1"/>
    </source>
</evidence>
<keyword evidence="2" id="KW-1185">Reference proteome</keyword>
<dbReference type="EMBL" id="RQZC01000017">
    <property type="protein sequence ID" value="RRD28292.1"/>
    <property type="molecule type" value="Genomic_DNA"/>
</dbReference>
<proteinExistence type="predicted"/>
<dbReference type="OrthoDB" id="3577648at2"/>
<evidence type="ECO:0000313" key="2">
    <source>
        <dbReference type="Proteomes" id="UP000271272"/>
    </source>
</evidence>
<reference evidence="1 2" key="1">
    <citation type="submission" date="2018-11" db="EMBL/GenBank/DDBJ databases">
        <title>Genomes From Bacteria Associated with the Canine Oral Cavity: a Test Case for Automated Genome-Based Taxonomic Assignment.</title>
        <authorList>
            <person name="Coil D.A."/>
            <person name="Jospin G."/>
            <person name="Darling A.E."/>
            <person name="Wallis C."/>
            <person name="Davis I.J."/>
            <person name="Harris S."/>
            <person name="Eisen J.A."/>
            <person name="Holcombe L.J."/>
            <person name="O'Flynn C."/>
        </authorList>
    </citation>
    <scope>NUCLEOTIDE SEQUENCE [LARGE SCALE GENOMIC DNA]</scope>
    <source>
        <strain evidence="1 2">OH5050</strain>
    </source>
</reference>
<gene>
    <name evidence="1" type="ORF">EII10_09475</name>
</gene>
<organism evidence="1 2">
    <name type="scientific">Actinomyces bowdenii</name>
    <dbReference type="NCBI Taxonomy" id="131109"/>
    <lineage>
        <taxon>Bacteria</taxon>
        <taxon>Bacillati</taxon>
        <taxon>Actinomycetota</taxon>
        <taxon>Actinomycetes</taxon>
        <taxon>Actinomycetales</taxon>
        <taxon>Actinomycetaceae</taxon>
        <taxon>Actinomyces</taxon>
    </lineage>
</organism>
<name>A0A3P1V271_9ACTO</name>
<dbReference type="Proteomes" id="UP000271272">
    <property type="component" value="Unassembled WGS sequence"/>
</dbReference>